<name>A0A7R9P568_TIMCA</name>
<dbReference type="GO" id="GO:0003756">
    <property type="term" value="F:protein disulfide isomerase activity"/>
    <property type="evidence" value="ECO:0007669"/>
    <property type="project" value="InterPro"/>
</dbReference>
<proteinExistence type="inferred from homology"/>
<gene>
    <name evidence="7" type="ORF">TCMB3V08_LOCUS3318</name>
</gene>
<dbReference type="PRINTS" id="PR00421">
    <property type="entry name" value="THIOREDOXIN"/>
</dbReference>
<accession>A0A7R9P568</accession>
<dbReference type="AlphaFoldDB" id="A0A7R9P568"/>
<dbReference type="InterPro" id="IPR051063">
    <property type="entry name" value="PDI"/>
</dbReference>
<dbReference type="PANTHER" id="PTHR45672:SF3">
    <property type="entry name" value="THIOREDOXIN DOMAIN-CONTAINING PROTEIN 5"/>
    <property type="match status" value="1"/>
</dbReference>
<dbReference type="InterPro" id="IPR036249">
    <property type="entry name" value="Thioredoxin-like_sf"/>
</dbReference>
<sequence>MFEVSKSFFLPSSAVFLSTKRCGHCTRLAPTWEELAESHHKDSDADVTIAKVDCTVETSLCSDNDVTGYPTVKLNSLNVSCFDPDYSLKFFKAGETEGVKFRGQRDLTSFTAFINEQLGTTQEEPDIKPEVPKPVNGLVELTEETFSKHTEKGRHFVKFYAPWCGHCQKLAPTWDELAKSLEHDKSVSLSKVDCTVHRSACNDFEIKGYPTLLWIEDGKKVEKYQGQRTHEDLKEYVSKMLGSVSEDEEKEEETGSPVLIFSGDNFEHGIAKGVTLVKFFAPWCGHCKRLAPTWDELGKKFIGTGVKIVKVDCTLDNSKELCSQQEVDGFPTLFLYKDGEKVAEYNGSRSLDDLYDFVTKHLDGVRDEL</sequence>
<comment type="similarity">
    <text evidence="1 5">Belongs to the protein disulfide isomerase family.</text>
</comment>
<evidence type="ECO:0000256" key="1">
    <source>
        <dbReference type="ARBA" id="ARBA00006347"/>
    </source>
</evidence>
<evidence type="ECO:0000313" key="7">
    <source>
        <dbReference type="EMBL" id="CAD7570620.1"/>
    </source>
</evidence>
<dbReference type="PROSITE" id="PS51352">
    <property type="entry name" value="THIOREDOXIN_2"/>
    <property type="match status" value="3"/>
</dbReference>
<dbReference type="PROSITE" id="PS00194">
    <property type="entry name" value="THIOREDOXIN_1"/>
    <property type="match status" value="2"/>
</dbReference>
<dbReference type="PANTHER" id="PTHR45672">
    <property type="entry name" value="PROTEIN DISULFIDE-ISOMERASE C17H9.14C-RELATED"/>
    <property type="match status" value="1"/>
</dbReference>
<dbReference type="CDD" id="cd03005">
    <property type="entry name" value="PDI_a_ERp46"/>
    <property type="match status" value="1"/>
</dbReference>
<evidence type="ECO:0000256" key="4">
    <source>
        <dbReference type="ARBA" id="ARBA00023284"/>
    </source>
</evidence>
<keyword evidence="3" id="KW-0677">Repeat</keyword>
<dbReference type="EMBL" id="OE180131">
    <property type="protein sequence ID" value="CAD7570620.1"/>
    <property type="molecule type" value="Genomic_DNA"/>
</dbReference>
<dbReference type="Pfam" id="PF00085">
    <property type="entry name" value="Thioredoxin"/>
    <property type="match status" value="3"/>
</dbReference>
<dbReference type="InterPro" id="IPR013766">
    <property type="entry name" value="Thioredoxin_domain"/>
</dbReference>
<dbReference type="FunFam" id="3.40.30.10:FF:000398">
    <property type="entry name" value="Thioredoxin domain-containing protein"/>
    <property type="match status" value="1"/>
</dbReference>
<dbReference type="InterPro" id="IPR005788">
    <property type="entry name" value="PDI_thioredoxin-like_dom"/>
</dbReference>
<feature type="domain" description="Thioredoxin" evidence="6">
    <location>
        <begin position="239"/>
        <end position="363"/>
    </location>
</feature>
<dbReference type="GO" id="GO:0005783">
    <property type="term" value="C:endoplasmic reticulum"/>
    <property type="evidence" value="ECO:0007669"/>
    <property type="project" value="TreeGrafter"/>
</dbReference>
<feature type="domain" description="Thioredoxin" evidence="6">
    <location>
        <begin position="1"/>
        <end position="112"/>
    </location>
</feature>
<keyword evidence="4" id="KW-0676">Redox-active center</keyword>
<protein>
    <submittedName>
        <fullName evidence="7">(California timema) hypothetical protein</fullName>
    </submittedName>
</protein>
<evidence type="ECO:0000259" key="6">
    <source>
        <dbReference type="PROSITE" id="PS51352"/>
    </source>
</evidence>
<evidence type="ECO:0000256" key="3">
    <source>
        <dbReference type="ARBA" id="ARBA00022737"/>
    </source>
</evidence>
<reference evidence="7" key="1">
    <citation type="submission" date="2020-11" db="EMBL/GenBank/DDBJ databases">
        <authorList>
            <person name="Tran Van P."/>
        </authorList>
    </citation>
    <scope>NUCLEOTIDE SEQUENCE</scope>
</reference>
<keyword evidence="2" id="KW-0732">Signal</keyword>
<dbReference type="NCBIfam" id="TIGR01126">
    <property type="entry name" value="pdi_dom"/>
    <property type="match status" value="1"/>
</dbReference>
<evidence type="ECO:0000256" key="5">
    <source>
        <dbReference type="RuleBase" id="RU004208"/>
    </source>
</evidence>
<dbReference type="InterPro" id="IPR017937">
    <property type="entry name" value="Thioredoxin_CS"/>
</dbReference>
<feature type="domain" description="Thioredoxin" evidence="6">
    <location>
        <begin position="118"/>
        <end position="237"/>
    </location>
</feature>
<dbReference type="Gene3D" id="3.40.30.10">
    <property type="entry name" value="Glutaredoxin"/>
    <property type="match status" value="3"/>
</dbReference>
<organism evidence="7">
    <name type="scientific">Timema californicum</name>
    <name type="common">California timema</name>
    <name type="synonym">Walking stick</name>
    <dbReference type="NCBI Taxonomy" id="61474"/>
    <lineage>
        <taxon>Eukaryota</taxon>
        <taxon>Metazoa</taxon>
        <taxon>Ecdysozoa</taxon>
        <taxon>Arthropoda</taxon>
        <taxon>Hexapoda</taxon>
        <taxon>Insecta</taxon>
        <taxon>Pterygota</taxon>
        <taxon>Neoptera</taxon>
        <taxon>Polyneoptera</taxon>
        <taxon>Phasmatodea</taxon>
        <taxon>Timematodea</taxon>
        <taxon>Timematoidea</taxon>
        <taxon>Timematidae</taxon>
        <taxon>Timema</taxon>
    </lineage>
</organism>
<dbReference type="SUPFAM" id="SSF52833">
    <property type="entry name" value="Thioredoxin-like"/>
    <property type="match status" value="3"/>
</dbReference>
<evidence type="ECO:0000256" key="2">
    <source>
        <dbReference type="ARBA" id="ARBA00022729"/>
    </source>
</evidence>
<dbReference type="GO" id="GO:0006457">
    <property type="term" value="P:protein folding"/>
    <property type="evidence" value="ECO:0007669"/>
    <property type="project" value="TreeGrafter"/>
</dbReference>